<protein>
    <submittedName>
        <fullName evidence="1">Uncharacterized protein</fullName>
    </submittedName>
</protein>
<organism evidence="1">
    <name type="scientific">Tetraselmis sp. GSL018</name>
    <dbReference type="NCBI Taxonomy" id="582737"/>
    <lineage>
        <taxon>Eukaryota</taxon>
        <taxon>Viridiplantae</taxon>
        <taxon>Chlorophyta</taxon>
        <taxon>core chlorophytes</taxon>
        <taxon>Chlorodendrophyceae</taxon>
        <taxon>Chlorodendrales</taxon>
        <taxon>Chlorodendraceae</taxon>
        <taxon>Tetraselmis</taxon>
    </lineage>
</organism>
<feature type="non-terminal residue" evidence="1">
    <location>
        <position position="1"/>
    </location>
</feature>
<dbReference type="EMBL" id="GBEZ01025347">
    <property type="protein sequence ID" value="JAC61732.1"/>
    <property type="molecule type" value="Transcribed_RNA"/>
</dbReference>
<proteinExistence type="predicted"/>
<name>A0A061QM59_9CHLO</name>
<gene>
    <name evidence="1" type="ORF">TSPGSL018_25381</name>
</gene>
<accession>A0A061QM59</accession>
<reference evidence="1" key="1">
    <citation type="submission" date="2014-05" db="EMBL/GenBank/DDBJ databases">
        <title>The transcriptome of the halophilic microalga Tetraselmis sp. GSL018 isolated from the Great Salt Lake, Utah.</title>
        <authorList>
            <person name="Jinkerson R.E."/>
            <person name="D'Adamo S."/>
            <person name="Posewitz M.C."/>
        </authorList>
    </citation>
    <scope>NUCLEOTIDE SEQUENCE</scope>
    <source>
        <strain evidence="1">GSL018</strain>
    </source>
</reference>
<dbReference type="AlphaFoldDB" id="A0A061QM59"/>
<evidence type="ECO:0000313" key="1">
    <source>
        <dbReference type="EMBL" id="JAC61732.1"/>
    </source>
</evidence>
<sequence>SGQAAKGPAYMRHALESSLGCQIKTYLLGSLSGFSPSSNIFSRLVCTLNLSQFLCCHSQTR</sequence>